<evidence type="ECO:0000313" key="18">
    <source>
        <dbReference type="EMBL" id="VDI68319.1"/>
    </source>
</evidence>
<feature type="domain" description="Neurotransmitter-gated ion-channel transmembrane" evidence="17">
    <location>
        <begin position="191"/>
        <end position="290"/>
    </location>
</feature>
<dbReference type="GO" id="GO:0004888">
    <property type="term" value="F:transmembrane signaling receptor activity"/>
    <property type="evidence" value="ECO:0007669"/>
    <property type="project" value="InterPro"/>
</dbReference>
<dbReference type="InterPro" id="IPR006201">
    <property type="entry name" value="Neur_channel"/>
</dbReference>
<organism evidence="18 19">
    <name type="scientific">Mytilus galloprovincialis</name>
    <name type="common">Mediterranean mussel</name>
    <dbReference type="NCBI Taxonomy" id="29158"/>
    <lineage>
        <taxon>Eukaryota</taxon>
        <taxon>Metazoa</taxon>
        <taxon>Spiralia</taxon>
        <taxon>Lophotrochozoa</taxon>
        <taxon>Mollusca</taxon>
        <taxon>Bivalvia</taxon>
        <taxon>Autobranchia</taxon>
        <taxon>Pteriomorphia</taxon>
        <taxon>Mytilida</taxon>
        <taxon>Mytiloidea</taxon>
        <taxon>Mytilidae</taxon>
        <taxon>Mytilinae</taxon>
        <taxon>Mytilus</taxon>
    </lineage>
</organism>
<comment type="similarity">
    <text evidence="1">Belongs to the ligand-gated ion channel (TC 1.A.9) family. Acetylcholine receptor (TC 1.A.9.1) subfamily.</text>
</comment>
<dbReference type="OrthoDB" id="5975154at2759"/>
<dbReference type="InterPro" id="IPR006029">
    <property type="entry name" value="Neurotrans-gated_channel_TM"/>
</dbReference>
<dbReference type="InterPro" id="IPR018000">
    <property type="entry name" value="Neurotransmitter_ion_chnl_CS"/>
</dbReference>
<feature type="transmembrane region" description="Helical" evidence="15">
    <location>
        <begin position="216"/>
        <end position="234"/>
    </location>
</feature>
<sequence>MEGFHQRPIRHMALTGVDEKNQVLTTNVWMEVEWYDQKLKWSSQDYEGMKSIRLPCDRLWLPDVVLYNSVDDYTSGYMPSLAMVFDSSRVFWGPVVRFRSSCKIDITYFPFDDQMCKLKLGSWAYHGLQVNVFNRSDTIDVSNLVDNGEWELIHVRVERNVIYYNCCEEPFPDVTFYVHLRRRVKYYFMNIIIPCIILSFLCISGFLLPPESGEKITLGLSVLLTITVFMLMVADKMPSTSESISVISLSDGCFIHELYVCIVISVDLMYSSPTRKPKRVPAWLQCLVFRFSSETILHTYFKMQSES</sequence>
<evidence type="ECO:0000256" key="11">
    <source>
        <dbReference type="ARBA" id="ARBA00023180"/>
    </source>
</evidence>
<keyword evidence="11" id="KW-0325">Glycoprotein</keyword>
<feature type="domain" description="Neurotransmitter-gated ion-channel ligand-binding" evidence="16">
    <location>
        <begin position="13"/>
        <end position="184"/>
    </location>
</feature>
<evidence type="ECO:0000256" key="14">
    <source>
        <dbReference type="ARBA" id="ARBA00034099"/>
    </source>
</evidence>
<keyword evidence="5 15" id="KW-1133">Transmembrane helix</keyword>
<evidence type="ECO:0000256" key="13">
    <source>
        <dbReference type="ARBA" id="ARBA00023303"/>
    </source>
</evidence>
<evidence type="ECO:0000259" key="16">
    <source>
        <dbReference type="Pfam" id="PF02931"/>
    </source>
</evidence>
<dbReference type="AlphaFoldDB" id="A0A8B6GRF9"/>
<keyword evidence="10" id="KW-0675">Receptor</keyword>
<feature type="transmembrane region" description="Helical" evidence="15">
    <location>
        <begin position="187"/>
        <end position="210"/>
    </location>
</feature>
<feature type="transmembrane region" description="Helical" evidence="15">
    <location>
        <begin position="246"/>
        <end position="270"/>
    </location>
</feature>
<dbReference type="Pfam" id="PF02931">
    <property type="entry name" value="Neur_chan_LBD"/>
    <property type="match status" value="1"/>
</dbReference>
<comment type="caution">
    <text evidence="15">Lacks conserved residue(s) required for the propagation of feature annotation.</text>
</comment>
<dbReference type="Proteomes" id="UP000596742">
    <property type="component" value="Unassembled WGS sequence"/>
</dbReference>
<comment type="caution">
    <text evidence="18">The sequence shown here is derived from an EMBL/GenBank/DDBJ whole genome shotgun (WGS) entry which is preliminary data.</text>
</comment>
<evidence type="ECO:0000256" key="2">
    <source>
        <dbReference type="ARBA" id="ARBA00022448"/>
    </source>
</evidence>
<keyword evidence="19" id="KW-1185">Reference proteome</keyword>
<dbReference type="SUPFAM" id="SSF63712">
    <property type="entry name" value="Nicotinic receptor ligand binding domain-like"/>
    <property type="match status" value="1"/>
</dbReference>
<keyword evidence="7 15" id="KW-0406">Ion transport</keyword>
<keyword evidence="2 15" id="KW-0813">Transport</keyword>
<dbReference type="InterPro" id="IPR002394">
    <property type="entry name" value="Nicotinic_acetylcholine_rcpt"/>
</dbReference>
<dbReference type="Gene3D" id="1.20.58.390">
    <property type="entry name" value="Neurotransmitter-gated ion-channel transmembrane domain"/>
    <property type="match status" value="1"/>
</dbReference>
<keyword evidence="13 15" id="KW-0407">Ion channel</keyword>
<keyword evidence="3" id="KW-1003">Cell membrane</keyword>
<dbReference type="CDD" id="cd19051">
    <property type="entry name" value="LGIC_TM_cation"/>
    <property type="match status" value="1"/>
</dbReference>
<dbReference type="GO" id="GO:0022848">
    <property type="term" value="F:acetylcholine-gated monoatomic cation-selective channel activity"/>
    <property type="evidence" value="ECO:0007669"/>
    <property type="project" value="InterPro"/>
</dbReference>
<evidence type="ECO:0000256" key="15">
    <source>
        <dbReference type="RuleBase" id="RU000687"/>
    </source>
</evidence>
<evidence type="ECO:0000256" key="6">
    <source>
        <dbReference type="ARBA" id="ARBA00023018"/>
    </source>
</evidence>
<name>A0A8B6GRF9_MYTGA</name>
<dbReference type="GO" id="GO:0045211">
    <property type="term" value="C:postsynaptic membrane"/>
    <property type="evidence" value="ECO:0007669"/>
    <property type="project" value="InterPro"/>
</dbReference>
<evidence type="ECO:0000256" key="9">
    <source>
        <dbReference type="ARBA" id="ARBA00023157"/>
    </source>
</evidence>
<reference evidence="18" key="1">
    <citation type="submission" date="2018-11" db="EMBL/GenBank/DDBJ databases">
        <authorList>
            <person name="Alioto T."/>
            <person name="Alioto T."/>
        </authorList>
    </citation>
    <scope>NUCLEOTIDE SEQUENCE</scope>
</reference>
<dbReference type="Pfam" id="PF02932">
    <property type="entry name" value="Neur_chan_memb"/>
    <property type="match status" value="1"/>
</dbReference>
<dbReference type="PRINTS" id="PR00252">
    <property type="entry name" value="NRIONCHANNEL"/>
</dbReference>
<dbReference type="InterPro" id="IPR006202">
    <property type="entry name" value="Neur_chan_lig-bd"/>
</dbReference>
<keyword evidence="9" id="KW-1015">Disulfide bond</keyword>
<evidence type="ECO:0000259" key="17">
    <source>
        <dbReference type="Pfam" id="PF02932"/>
    </source>
</evidence>
<dbReference type="InterPro" id="IPR038050">
    <property type="entry name" value="Neuro_actylchol_rec"/>
</dbReference>
<dbReference type="PRINTS" id="PR00254">
    <property type="entry name" value="NICOTINICR"/>
</dbReference>
<keyword evidence="12" id="KW-1071">Ligand-gated ion channel</keyword>
<accession>A0A8B6GRF9</accession>
<evidence type="ECO:0000256" key="8">
    <source>
        <dbReference type="ARBA" id="ARBA00023136"/>
    </source>
</evidence>
<evidence type="ECO:0000256" key="1">
    <source>
        <dbReference type="ARBA" id="ARBA00009237"/>
    </source>
</evidence>
<dbReference type="EMBL" id="UYJE01008892">
    <property type="protein sequence ID" value="VDI68319.1"/>
    <property type="molecule type" value="Genomic_DNA"/>
</dbReference>
<dbReference type="PANTHER" id="PTHR18945">
    <property type="entry name" value="NEUROTRANSMITTER GATED ION CHANNEL"/>
    <property type="match status" value="1"/>
</dbReference>
<keyword evidence="6" id="KW-0770">Synapse</keyword>
<dbReference type="Gene3D" id="2.70.170.10">
    <property type="entry name" value="Neurotransmitter-gated ion-channel ligand-binding domain"/>
    <property type="match status" value="1"/>
</dbReference>
<dbReference type="CDD" id="cd18997">
    <property type="entry name" value="LGIC_ECD_nAChR"/>
    <property type="match status" value="1"/>
</dbReference>
<proteinExistence type="inferred from homology"/>
<evidence type="ECO:0000256" key="12">
    <source>
        <dbReference type="ARBA" id="ARBA00023286"/>
    </source>
</evidence>
<evidence type="ECO:0000256" key="5">
    <source>
        <dbReference type="ARBA" id="ARBA00022989"/>
    </source>
</evidence>
<evidence type="ECO:0000313" key="19">
    <source>
        <dbReference type="Proteomes" id="UP000596742"/>
    </source>
</evidence>
<evidence type="ECO:0000256" key="3">
    <source>
        <dbReference type="ARBA" id="ARBA00022475"/>
    </source>
</evidence>
<dbReference type="InterPro" id="IPR036719">
    <property type="entry name" value="Neuro-gated_channel_TM_sf"/>
</dbReference>
<evidence type="ECO:0000256" key="7">
    <source>
        <dbReference type="ARBA" id="ARBA00023065"/>
    </source>
</evidence>
<keyword evidence="8 15" id="KW-0472">Membrane</keyword>
<dbReference type="InterPro" id="IPR036734">
    <property type="entry name" value="Neur_chan_lig-bd_sf"/>
</dbReference>
<evidence type="ECO:0000256" key="4">
    <source>
        <dbReference type="ARBA" id="ARBA00022692"/>
    </source>
</evidence>
<dbReference type="SUPFAM" id="SSF90112">
    <property type="entry name" value="Neurotransmitter-gated ion-channel transmembrane pore"/>
    <property type="match status" value="1"/>
</dbReference>
<comment type="subcellular location">
    <subcellularLocation>
        <location evidence="14">Synaptic cell membrane</location>
        <topology evidence="14">Multi-pass membrane protein</topology>
    </subcellularLocation>
</comment>
<gene>
    <name evidence="18" type="ORF">MGAL_10B024120</name>
</gene>
<keyword evidence="4 15" id="KW-0812">Transmembrane</keyword>
<dbReference type="FunFam" id="2.70.170.10:FF:000016">
    <property type="entry name" value="Nicotinic acetylcholine receptor subunit"/>
    <property type="match status" value="1"/>
</dbReference>
<protein>
    <submittedName>
        <fullName evidence="18">Uncharacterized protein</fullName>
    </submittedName>
</protein>
<dbReference type="PROSITE" id="PS00236">
    <property type="entry name" value="NEUROTR_ION_CHANNEL"/>
    <property type="match status" value="1"/>
</dbReference>
<evidence type="ECO:0000256" key="10">
    <source>
        <dbReference type="ARBA" id="ARBA00023170"/>
    </source>
</evidence>